<name>A0ABW4S0R3_9RHOB</name>
<evidence type="ECO:0000256" key="5">
    <source>
        <dbReference type="ARBA" id="ARBA00022840"/>
    </source>
</evidence>
<keyword evidence="4" id="KW-0547">Nucleotide-binding</keyword>
<evidence type="ECO:0000313" key="10">
    <source>
        <dbReference type="Proteomes" id="UP001597353"/>
    </source>
</evidence>
<keyword evidence="6" id="KW-1278">Translocase</keyword>
<dbReference type="Pfam" id="PF00005">
    <property type="entry name" value="ABC_tran"/>
    <property type="match status" value="1"/>
</dbReference>
<evidence type="ECO:0000259" key="8">
    <source>
        <dbReference type="PROSITE" id="PS50893"/>
    </source>
</evidence>
<dbReference type="SUPFAM" id="SSF50331">
    <property type="entry name" value="MOP-like"/>
    <property type="match status" value="1"/>
</dbReference>
<dbReference type="InterPro" id="IPR003439">
    <property type="entry name" value="ABC_transporter-like_ATP-bd"/>
</dbReference>
<dbReference type="PANTHER" id="PTHR43875:SF15">
    <property type="entry name" value="TREHALOSE IMPORT ATP-BINDING PROTEIN SUGC"/>
    <property type="match status" value="1"/>
</dbReference>
<dbReference type="Gene3D" id="2.40.50.100">
    <property type="match status" value="1"/>
</dbReference>
<comment type="caution">
    <text evidence="9">The sequence shown here is derived from an EMBL/GenBank/DDBJ whole genome shotgun (WGS) entry which is preliminary data.</text>
</comment>
<dbReference type="PROSITE" id="PS50893">
    <property type="entry name" value="ABC_TRANSPORTER_2"/>
    <property type="match status" value="1"/>
</dbReference>
<dbReference type="GO" id="GO:0005524">
    <property type="term" value="F:ATP binding"/>
    <property type="evidence" value="ECO:0007669"/>
    <property type="project" value="UniProtKB-KW"/>
</dbReference>
<gene>
    <name evidence="9" type="ORF">ACFSGJ_01580</name>
</gene>
<dbReference type="PANTHER" id="PTHR43875">
    <property type="entry name" value="MALTODEXTRIN IMPORT ATP-BINDING PROTEIN MSMX"/>
    <property type="match status" value="1"/>
</dbReference>
<evidence type="ECO:0000256" key="7">
    <source>
        <dbReference type="ARBA" id="ARBA00023136"/>
    </source>
</evidence>
<keyword evidence="3" id="KW-1003">Cell membrane</keyword>
<dbReference type="SUPFAM" id="SSF52540">
    <property type="entry name" value="P-loop containing nucleoside triphosphate hydrolases"/>
    <property type="match status" value="1"/>
</dbReference>
<keyword evidence="7" id="KW-0472">Membrane</keyword>
<dbReference type="Pfam" id="PF08402">
    <property type="entry name" value="TOBE_2"/>
    <property type="match status" value="1"/>
</dbReference>
<sequence length="377" mass="41166">MTDQATRQAMLSVHELSVSYGRRAAATQAIARLSLEVGEGEMFVLLGPSGCGKTTLLRAVAGLQAPNEGRISIAGQTVFDGEGRTIPPEARPLAMVFQSYALWPHMTVFDNIAFPLREGRRGLPKGEVTRRVDEVVEMLGLATLRDRAVTRLSGGQQQRVALARALALRPRLLLMDEPLSNLDYELQVRLRSQVKELVSRVGVTTLYVTHNQSEALEMADRLAVMDGGRIRQIGTPRELYHRPQSEFVARFMGDMNLIPATVARTEGAYVLLDTPLGPLSAAMDCLPDPRPGQPCLFGIRYEDVELSTDPRAQSAVPAVVEQSLFSGASITYRLTASGQALQARLHRRYDVGAQREVQLLLPPESCLALPLEAGGST</sequence>
<comment type="similarity">
    <text evidence="1">Belongs to the ABC transporter superfamily.</text>
</comment>
<dbReference type="InterPro" id="IPR008995">
    <property type="entry name" value="Mo/tungstate-bd_C_term_dom"/>
</dbReference>
<accession>A0ABW4S0R3</accession>
<proteinExistence type="inferred from homology"/>
<dbReference type="PROSITE" id="PS00211">
    <property type="entry name" value="ABC_TRANSPORTER_1"/>
    <property type="match status" value="1"/>
</dbReference>
<evidence type="ECO:0000256" key="4">
    <source>
        <dbReference type="ARBA" id="ARBA00022741"/>
    </source>
</evidence>
<feature type="domain" description="ABC transporter" evidence="8">
    <location>
        <begin position="13"/>
        <end position="252"/>
    </location>
</feature>
<evidence type="ECO:0000256" key="2">
    <source>
        <dbReference type="ARBA" id="ARBA00022448"/>
    </source>
</evidence>
<dbReference type="SMART" id="SM00382">
    <property type="entry name" value="AAA"/>
    <property type="match status" value="1"/>
</dbReference>
<dbReference type="EMBL" id="JBHUGH010000001">
    <property type="protein sequence ID" value="MFD1910903.1"/>
    <property type="molecule type" value="Genomic_DNA"/>
</dbReference>
<evidence type="ECO:0000256" key="6">
    <source>
        <dbReference type="ARBA" id="ARBA00022967"/>
    </source>
</evidence>
<dbReference type="InterPro" id="IPR013611">
    <property type="entry name" value="Transp-assoc_OB_typ2"/>
</dbReference>
<dbReference type="InterPro" id="IPR027417">
    <property type="entry name" value="P-loop_NTPase"/>
</dbReference>
<dbReference type="InterPro" id="IPR003593">
    <property type="entry name" value="AAA+_ATPase"/>
</dbReference>
<organism evidence="9 10">
    <name type="scientific">Halodurantibacterium flavum</name>
    <dbReference type="NCBI Taxonomy" id="1382802"/>
    <lineage>
        <taxon>Bacteria</taxon>
        <taxon>Pseudomonadati</taxon>
        <taxon>Pseudomonadota</taxon>
        <taxon>Alphaproteobacteria</taxon>
        <taxon>Rhodobacterales</taxon>
        <taxon>Paracoccaceae</taxon>
        <taxon>Halodurantibacterium</taxon>
    </lineage>
</organism>
<keyword evidence="10" id="KW-1185">Reference proteome</keyword>
<dbReference type="Proteomes" id="UP001597353">
    <property type="component" value="Unassembled WGS sequence"/>
</dbReference>
<evidence type="ECO:0000313" key="9">
    <source>
        <dbReference type="EMBL" id="MFD1910903.1"/>
    </source>
</evidence>
<dbReference type="RefSeq" id="WP_390258912.1">
    <property type="nucleotide sequence ID" value="NZ_JBHUGH010000001.1"/>
</dbReference>
<keyword evidence="5 9" id="KW-0067">ATP-binding</keyword>
<dbReference type="InterPro" id="IPR017871">
    <property type="entry name" value="ABC_transporter-like_CS"/>
</dbReference>
<dbReference type="Gene3D" id="3.40.50.300">
    <property type="entry name" value="P-loop containing nucleotide triphosphate hydrolases"/>
    <property type="match status" value="1"/>
</dbReference>
<evidence type="ECO:0000256" key="1">
    <source>
        <dbReference type="ARBA" id="ARBA00005417"/>
    </source>
</evidence>
<keyword evidence="2" id="KW-0813">Transport</keyword>
<reference evidence="10" key="1">
    <citation type="journal article" date="2019" name="Int. J. Syst. Evol. Microbiol.">
        <title>The Global Catalogue of Microorganisms (GCM) 10K type strain sequencing project: providing services to taxonomists for standard genome sequencing and annotation.</title>
        <authorList>
            <consortium name="The Broad Institute Genomics Platform"/>
            <consortium name="The Broad Institute Genome Sequencing Center for Infectious Disease"/>
            <person name="Wu L."/>
            <person name="Ma J."/>
        </authorList>
    </citation>
    <scope>NUCLEOTIDE SEQUENCE [LARGE SCALE GENOMIC DNA]</scope>
    <source>
        <strain evidence="10">CGMCC 4.7242</strain>
    </source>
</reference>
<dbReference type="InterPro" id="IPR047641">
    <property type="entry name" value="ABC_transpr_MalK/UgpC-like"/>
</dbReference>
<evidence type="ECO:0000256" key="3">
    <source>
        <dbReference type="ARBA" id="ARBA00022475"/>
    </source>
</evidence>
<protein>
    <submittedName>
        <fullName evidence="9">ABC transporter ATP-binding protein</fullName>
    </submittedName>
</protein>